<proteinExistence type="predicted"/>
<name>A0AAE1PKK8_9EUCA</name>
<keyword evidence="3" id="KW-1185">Reference proteome</keyword>
<accession>A0AAE1PKK8</accession>
<feature type="region of interest" description="Disordered" evidence="1">
    <location>
        <begin position="1"/>
        <end position="30"/>
    </location>
</feature>
<dbReference type="AlphaFoldDB" id="A0AAE1PKK8"/>
<evidence type="ECO:0000313" key="2">
    <source>
        <dbReference type="EMBL" id="KAK4308984.1"/>
    </source>
</evidence>
<reference evidence="2" key="1">
    <citation type="submission" date="2023-11" db="EMBL/GenBank/DDBJ databases">
        <title>Genome assemblies of two species of porcelain crab, Petrolisthes cinctipes and Petrolisthes manimaculis (Anomura: Porcellanidae).</title>
        <authorList>
            <person name="Angst P."/>
        </authorList>
    </citation>
    <scope>NUCLEOTIDE SEQUENCE</scope>
    <source>
        <strain evidence="2">PB745_02</strain>
        <tissue evidence="2">Gill</tissue>
    </source>
</reference>
<dbReference type="EMBL" id="JAWZYT010001814">
    <property type="protein sequence ID" value="KAK4308984.1"/>
    <property type="molecule type" value="Genomic_DNA"/>
</dbReference>
<protein>
    <submittedName>
        <fullName evidence="2">Uncharacterized protein</fullName>
    </submittedName>
</protein>
<gene>
    <name evidence="2" type="ORF">Pmani_019361</name>
</gene>
<dbReference type="PANTHER" id="PTHR19321">
    <property type="entry name" value="PROTEIN REGULATOR OF CYTOKINESIS 1 PRC1-RELATED"/>
    <property type="match status" value="1"/>
</dbReference>
<dbReference type="Pfam" id="PF03999">
    <property type="entry name" value="MAP65_ASE1"/>
    <property type="match status" value="1"/>
</dbReference>
<organism evidence="2 3">
    <name type="scientific">Petrolisthes manimaculis</name>
    <dbReference type="NCBI Taxonomy" id="1843537"/>
    <lineage>
        <taxon>Eukaryota</taxon>
        <taxon>Metazoa</taxon>
        <taxon>Ecdysozoa</taxon>
        <taxon>Arthropoda</taxon>
        <taxon>Crustacea</taxon>
        <taxon>Multicrustacea</taxon>
        <taxon>Malacostraca</taxon>
        <taxon>Eumalacostraca</taxon>
        <taxon>Eucarida</taxon>
        <taxon>Decapoda</taxon>
        <taxon>Pleocyemata</taxon>
        <taxon>Anomura</taxon>
        <taxon>Galatheoidea</taxon>
        <taxon>Porcellanidae</taxon>
        <taxon>Petrolisthes</taxon>
    </lineage>
</organism>
<evidence type="ECO:0000256" key="1">
    <source>
        <dbReference type="SAM" id="MobiDB-lite"/>
    </source>
</evidence>
<dbReference type="GO" id="GO:0005737">
    <property type="term" value="C:cytoplasm"/>
    <property type="evidence" value="ECO:0007669"/>
    <property type="project" value="TreeGrafter"/>
</dbReference>
<dbReference type="InterPro" id="IPR007145">
    <property type="entry name" value="MAP65_Ase1_PRC1"/>
</dbReference>
<feature type="compositionally biased region" description="Basic and acidic residues" evidence="1">
    <location>
        <begin position="20"/>
        <end position="30"/>
    </location>
</feature>
<dbReference type="GO" id="GO:1990023">
    <property type="term" value="C:mitotic spindle midzone"/>
    <property type="evidence" value="ECO:0007669"/>
    <property type="project" value="TreeGrafter"/>
</dbReference>
<dbReference type="GO" id="GO:0051256">
    <property type="term" value="P:mitotic spindle midzone assembly"/>
    <property type="evidence" value="ECO:0007669"/>
    <property type="project" value="TreeGrafter"/>
</dbReference>
<dbReference type="GO" id="GO:0008017">
    <property type="term" value="F:microtubule binding"/>
    <property type="evidence" value="ECO:0007669"/>
    <property type="project" value="InterPro"/>
</dbReference>
<dbReference type="PANTHER" id="PTHR19321:SF41">
    <property type="entry name" value="FASCETTO-RELATED"/>
    <property type="match status" value="1"/>
</dbReference>
<evidence type="ECO:0000313" key="3">
    <source>
        <dbReference type="Proteomes" id="UP001292094"/>
    </source>
</evidence>
<comment type="caution">
    <text evidence="2">The sequence shown here is derived from an EMBL/GenBank/DDBJ whole genome shotgun (WGS) entry which is preliminary data.</text>
</comment>
<dbReference type="Gene3D" id="1.20.58.1520">
    <property type="match status" value="1"/>
</dbReference>
<sequence length="147" mass="17550">MLKERSNDPSRLSNRGGTLLKEEKERSRVNKKLPRVEKELEDLIAKWEKQQRRPFLIKGKLITEYIVNQWHQYNQQQEQEKEKKHHIRTKQLEIENQMETINQSLTQKRRLPSKETLKSSKLRWIGEDSSCSSFATTMHSSQAPICY</sequence>
<dbReference type="Proteomes" id="UP001292094">
    <property type="component" value="Unassembled WGS sequence"/>
</dbReference>